<dbReference type="SUPFAM" id="SSF56925">
    <property type="entry name" value="OMPA-like"/>
    <property type="match status" value="1"/>
</dbReference>
<dbReference type="EMBL" id="CP119312">
    <property type="protein sequence ID" value="WEK06616.1"/>
    <property type="molecule type" value="Genomic_DNA"/>
</dbReference>
<proteinExistence type="predicted"/>
<accession>A0AAJ5VZ04</accession>
<reference evidence="1" key="1">
    <citation type="submission" date="2023-03" db="EMBL/GenBank/DDBJ databases">
        <title>Andean soil-derived lignocellulolytic bacterial consortium as a source of novel taxa and putative plastic-active enzymes.</title>
        <authorList>
            <person name="Diaz-Garcia L."/>
            <person name="Chuvochina M."/>
            <person name="Feuerriegel G."/>
            <person name="Bunk B."/>
            <person name="Sproer C."/>
            <person name="Streit W.R."/>
            <person name="Rodriguez L.M."/>
            <person name="Overmann J."/>
            <person name="Jimenez D.J."/>
        </authorList>
    </citation>
    <scope>NUCLEOTIDE SEQUENCE</scope>
    <source>
        <strain evidence="1">MAG 4196</strain>
    </source>
</reference>
<evidence type="ECO:0000313" key="1">
    <source>
        <dbReference type="EMBL" id="WEK06616.1"/>
    </source>
</evidence>
<protein>
    <submittedName>
        <fullName evidence="1">Outer membrane beta-barrel protein</fullName>
    </submittedName>
</protein>
<sequence>MGRPYIGASGGVGHEYAVAEHVTVQTEYSYVHLGKFDAFTDAGTTLSDRLSFHKISTGLNFRF</sequence>
<gene>
    <name evidence="1" type="ORF">P0Y65_10350</name>
</gene>
<evidence type="ECO:0000313" key="2">
    <source>
        <dbReference type="Proteomes" id="UP001217476"/>
    </source>
</evidence>
<dbReference type="InterPro" id="IPR011250">
    <property type="entry name" value="OMP/PagP_B-barrel"/>
</dbReference>
<name>A0AAJ5VZ04_9HYPH</name>
<dbReference type="Proteomes" id="UP001217476">
    <property type="component" value="Chromosome"/>
</dbReference>
<dbReference type="Gene3D" id="2.40.160.20">
    <property type="match status" value="1"/>
</dbReference>
<organism evidence="1 2">
    <name type="scientific">Candidatus Devosia phytovorans</name>
    <dbReference type="NCBI Taxonomy" id="3121372"/>
    <lineage>
        <taxon>Bacteria</taxon>
        <taxon>Pseudomonadati</taxon>
        <taxon>Pseudomonadota</taxon>
        <taxon>Alphaproteobacteria</taxon>
        <taxon>Hyphomicrobiales</taxon>
        <taxon>Devosiaceae</taxon>
        <taxon>Devosia</taxon>
    </lineage>
</organism>
<dbReference type="AlphaFoldDB" id="A0AAJ5VZ04"/>